<sequence length="230" mass="24875">MTNQTRGIVGSILSPACRVWLRSQVSHVDDIQVEIEGGSRQILGGTIPQVSVVAVGAIYQGLSLGSIDLLAENIRINLPQVLKGQALRLLEPIAVMADVKFSEANLQDSLAAPLLSQAITDLLAQILAAKTQPPHWQIDWVHLQIVPHTLILQGNLMTEGQMAPIEIVMGIQIRDGHILDLDPLKITCALDLPGSQIQSHQIDLGDDVDITQLELISGALVCRGRIRVNP</sequence>
<reference evidence="1 2" key="1">
    <citation type="submission" date="2018-03" db="EMBL/GenBank/DDBJ databases">
        <title>The ancient ancestry and fast evolution of plastids.</title>
        <authorList>
            <person name="Moore K.R."/>
            <person name="Magnabosco C."/>
            <person name="Momper L."/>
            <person name="Gold D.A."/>
            <person name="Bosak T."/>
            <person name="Fournier G.P."/>
        </authorList>
    </citation>
    <scope>NUCLEOTIDE SEQUENCE [LARGE SCALE GENOMIC DNA]</scope>
    <source>
        <strain evidence="1 2">CCALA 037</strain>
    </source>
</reference>
<organism evidence="1 2">
    <name type="scientific">Chamaesiphon polymorphus CCALA 037</name>
    <dbReference type="NCBI Taxonomy" id="2107692"/>
    <lineage>
        <taxon>Bacteria</taxon>
        <taxon>Bacillati</taxon>
        <taxon>Cyanobacteriota</taxon>
        <taxon>Cyanophyceae</taxon>
        <taxon>Gomontiellales</taxon>
        <taxon>Chamaesiphonaceae</taxon>
        <taxon>Chamaesiphon</taxon>
    </lineage>
</organism>
<comment type="caution">
    <text evidence="1">The sequence shown here is derived from an EMBL/GenBank/DDBJ whole genome shotgun (WGS) entry which is preliminary data.</text>
</comment>
<protein>
    <submittedName>
        <fullName evidence="1">DUF2993 domain-containing protein</fullName>
    </submittedName>
</protein>
<name>A0A2T1F8Y7_9CYAN</name>
<dbReference type="RefSeq" id="WP_106312531.1">
    <property type="nucleotide sequence ID" value="NZ_PVWO01000629.1"/>
</dbReference>
<gene>
    <name evidence="1" type="ORF">C7B77_27435</name>
</gene>
<dbReference type="EMBL" id="PVWO01000629">
    <property type="protein sequence ID" value="PSB41429.1"/>
    <property type="molecule type" value="Genomic_DNA"/>
</dbReference>
<dbReference type="AlphaFoldDB" id="A0A2T1F8Y7"/>
<accession>A0A2T1F8Y7</accession>
<dbReference type="OrthoDB" id="460303at2"/>
<evidence type="ECO:0000313" key="2">
    <source>
        <dbReference type="Proteomes" id="UP000238937"/>
    </source>
</evidence>
<evidence type="ECO:0000313" key="1">
    <source>
        <dbReference type="EMBL" id="PSB41429.1"/>
    </source>
</evidence>
<dbReference type="Proteomes" id="UP000238937">
    <property type="component" value="Unassembled WGS sequence"/>
</dbReference>
<dbReference type="InterPro" id="IPR021373">
    <property type="entry name" value="DUF2993"/>
</dbReference>
<dbReference type="Pfam" id="PF11209">
    <property type="entry name" value="LmeA"/>
    <property type="match status" value="1"/>
</dbReference>
<proteinExistence type="predicted"/>
<keyword evidence="2" id="KW-1185">Reference proteome</keyword>